<feature type="transmembrane region" description="Helical" evidence="1">
    <location>
        <begin position="61"/>
        <end position="81"/>
    </location>
</feature>
<dbReference type="EMBL" id="JBHUFW010000004">
    <property type="protein sequence ID" value="MFD1862751.1"/>
    <property type="molecule type" value="Genomic_DNA"/>
</dbReference>
<reference evidence="3" key="1">
    <citation type="journal article" date="2019" name="Int. J. Syst. Evol. Microbiol.">
        <title>The Global Catalogue of Microorganisms (GCM) 10K type strain sequencing project: providing services to taxonomists for standard genome sequencing and annotation.</title>
        <authorList>
            <consortium name="The Broad Institute Genomics Platform"/>
            <consortium name="The Broad Institute Genome Sequencing Center for Infectious Disease"/>
            <person name="Wu L."/>
            <person name="Ma J."/>
        </authorList>
    </citation>
    <scope>NUCLEOTIDE SEQUENCE [LARGE SCALE GENOMIC DNA]</scope>
    <source>
        <strain evidence="3">CGMCC 1.15475</strain>
    </source>
</reference>
<sequence length="84" mass="9402">MRKYLGFVSILILLVTFLILQSLVGKYIGQWWIFLIVAGYLSAAIVSFMSSSGFWKKASTLVLILLPVAYLLYLGIFMLGLHGL</sequence>
<keyword evidence="3" id="KW-1185">Reference proteome</keyword>
<proteinExistence type="predicted"/>
<keyword evidence="1" id="KW-1133">Transmembrane helix</keyword>
<comment type="caution">
    <text evidence="2">The sequence shown here is derived from an EMBL/GenBank/DDBJ whole genome shotgun (WGS) entry which is preliminary data.</text>
</comment>
<keyword evidence="1" id="KW-0472">Membrane</keyword>
<dbReference type="Proteomes" id="UP001597273">
    <property type="component" value="Unassembled WGS sequence"/>
</dbReference>
<feature type="transmembrane region" description="Helical" evidence="1">
    <location>
        <begin position="31"/>
        <end position="49"/>
    </location>
</feature>
<dbReference type="RefSeq" id="WP_204892193.1">
    <property type="nucleotide sequence ID" value="NZ_JBHUFW010000004.1"/>
</dbReference>
<keyword evidence="1" id="KW-0812">Transmembrane</keyword>
<gene>
    <name evidence="2" type="ORF">ACFSDB_07395</name>
</gene>
<evidence type="ECO:0000256" key="1">
    <source>
        <dbReference type="SAM" id="Phobius"/>
    </source>
</evidence>
<evidence type="ECO:0000313" key="3">
    <source>
        <dbReference type="Proteomes" id="UP001597273"/>
    </source>
</evidence>
<organism evidence="2 3">
    <name type="scientific">Planococcus chinensis</name>
    <dbReference type="NCBI Taxonomy" id="272917"/>
    <lineage>
        <taxon>Bacteria</taxon>
        <taxon>Bacillati</taxon>
        <taxon>Bacillota</taxon>
        <taxon>Bacilli</taxon>
        <taxon>Bacillales</taxon>
        <taxon>Caryophanaceae</taxon>
        <taxon>Planococcus</taxon>
    </lineage>
</organism>
<protein>
    <submittedName>
        <fullName evidence="2">Uncharacterized protein</fullName>
    </submittedName>
</protein>
<evidence type="ECO:0000313" key="2">
    <source>
        <dbReference type="EMBL" id="MFD1862751.1"/>
    </source>
</evidence>
<feature type="transmembrane region" description="Helical" evidence="1">
    <location>
        <begin position="7"/>
        <end position="25"/>
    </location>
</feature>
<name>A0ABW4QGP5_9BACL</name>
<accession>A0ABW4QGP5</accession>